<dbReference type="InterPro" id="IPR027746">
    <property type="entry name" value="TTL"/>
</dbReference>
<name>A0A9P8AEY6_9AGAR</name>
<dbReference type="Pfam" id="PF03133">
    <property type="entry name" value="TTL"/>
    <property type="match status" value="1"/>
</dbReference>
<evidence type="ECO:0000313" key="1">
    <source>
        <dbReference type="EMBL" id="KAG7099371.1"/>
    </source>
</evidence>
<accession>A0A9P8AEY6</accession>
<comment type="caution">
    <text evidence="1">The sequence shown here is derived from an EMBL/GenBank/DDBJ whole genome shotgun (WGS) entry which is preliminary data.</text>
</comment>
<reference evidence="1" key="1">
    <citation type="journal article" date="2021" name="Genome Biol. Evol.">
        <title>The assembled and annotated genome of the fairy-ring fungus Marasmius oreades.</title>
        <authorList>
            <person name="Hiltunen M."/>
            <person name="Ament-Velasquez S.L."/>
            <person name="Johannesson H."/>
        </authorList>
    </citation>
    <scope>NUCLEOTIDE SEQUENCE</scope>
    <source>
        <strain evidence="1">03SP1</strain>
    </source>
</reference>
<evidence type="ECO:0000313" key="2">
    <source>
        <dbReference type="Proteomes" id="UP001049176"/>
    </source>
</evidence>
<dbReference type="AlphaFoldDB" id="A0A9P8AEY6"/>
<protein>
    <recommendedName>
        <fullName evidence="3">Tubulin-tyrosine ligase</fullName>
    </recommendedName>
</protein>
<dbReference type="GeneID" id="66070303"/>
<organism evidence="1 2">
    <name type="scientific">Marasmius oreades</name>
    <name type="common">fairy-ring Marasmius</name>
    <dbReference type="NCBI Taxonomy" id="181124"/>
    <lineage>
        <taxon>Eukaryota</taxon>
        <taxon>Fungi</taxon>
        <taxon>Dikarya</taxon>
        <taxon>Basidiomycota</taxon>
        <taxon>Agaricomycotina</taxon>
        <taxon>Agaricomycetes</taxon>
        <taxon>Agaricomycetidae</taxon>
        <taxon>Agaricales</taxon>
        <taxon>Marasmiineae</taxon>
        <taxon>Marasmiaceae</taxon>
        <taxon>Marasmius</taxon>
    </lineage>
</organism>
<keyword evidence="2" id="KW-1185">Reference proteome</keyword>
<sequence>MEGEEIDLACHLTNTSLQTHRGEAGVRLLNELVGCHVLSDPKETMRIFTEEDIDLLTSQMMQVLEETFTAALRDPINFQPIPNAFELFGVDFLVTHSASDTVPWQVNLLEVNAEPAIELTGPRLKWILEDLFLAMGKACVEPFITERKVDDWPVGEARNNLIKCLERRVRS</sequence>
<dbReference type="Proteomes" id="UP001049176">
    <property type="component" value="Chromosome 1"/>
</dbReference>
<dbReference type="RefSeq" id="XP_043015841.1">
    <property type="nucleotide sequence ID" value="XM_043147136.1"/>
</dbReference>
<dbReference type="PANTHER" id="PTHR47551">
    <property type="entry name" value="TUBULIN--TYROSINE LIGASE PBY1-RELATED"/>
    <property type="match status" value="1"/>
</dbReference>
<dbReference type="Gene3D" id="3.30.470.20">
    <property type="entry name" value="ATP-grasp fold, B domain"/>
    <property type="match status" value="1"/>
</dbReference>
<dbReference type="PANTHER" id="PTHR47551:SF1">
    <property type="entry name" value="TUBULIN--TYROSINE LIGASE PBY1-RELATED"/>
    <property type="match status" value="1"/>
</dbReference>
<dbReference type="EMBL" id="CM032181">
    <property type="protein sequence ID" value="KAG7099371.1"/>
    <property type="molecule type" value="Genomic_DNA"/>
</dbReference>
<dbReference type="PROSITE" id="PS51221">
    <property type="entry name" value="TTL"/>
    <property type="match status" value="1"/>
</dbReference>
<gene>
    <name evidence="1" type="ORF">E1B28_001227</name>
</gene>
<proteinExistence type="predicted"/>
<dbReference type="KEGG" id="more:E1B28_001227"/>
<dbReference type="InterPro" id="IPR004344">
    <property type="entry name" value="TTL/TTLL_fam"/>
</dbReference>
<dbReference type="OrthoDB" id="202825at2759"/>
<dbReference type="GO" id="GO:0000932">
    <property type="term" value="C:P-body"/>
    <property type="evidence" value="ECO:0007669"/>
    <property type="project" value="TreeGrafter"/>
</dbReference>
<evidence type="ECO:0008006" key="3">
    <source>
        <dbReference type="Google" id="ProtNLM"/>
    </source>
</evidence>